<evidence type="ECO:0000256" key="1">
    <source>
        <dbReference type="SAM" id="MobiDB-lite"/>
    </source>
</evidence>
<dbReference type="Proteomes" id="UP000831290">
    <property type="component" value="Chromosome"/>
</dbReference>
<gene>
    <name evidence="2" type="ORF">MQE35_04720</name>
</gene>
<dbReference type="AlphaFoldDB" id="A0A9E7D473"/>
<dbReference type="RefSeq" id="WP_255845152.1">
    <property type="nucleotide sequence ID" value="NZ_CP094358.1"/>
</dbReference>
<evidence type="ECO:0008006" key="4">
    <source>
        <dbReference type="Google" id="ProtNLM"/>
    </source>
</evidence>
<feature type="region of interest" description="Disordered" evidence="1">
    <location>
        <begin position="496"/>
        <end position="515"/>
    </location>
</feature>
<organism evidence="2 3">
    <name type="scientific">Abyssalbus ytuae</name>
    <dbReference type="NCBI Taxonomy" id="2926907"/>
    <lineage>
        <taxon>Bacteria</taxon>
        <taxon>Pseudomonadati</taxon>
        <taxon>Bacteroidota</taxon>
        <taxon>Flavobacteriia</taxon>
        <taxon>Flavobacteriales</taxon>
        <taxon>Flavobacteriaceae</taxon>
        <taxon>Abyssalbus</taxon>
    </lineage>
</organism>
<reference evidence="2" key="1">
    <citation type="submission" date="2022-03" db="EMBL/GenBank/DDBJ databases">
        <title>Description of Abyssus ytuae gen. nov., sp. nov., a novel member of the family Flavobacteriaceae isolated from the sediment of Mariana Trench.</title>
        <authorList>
            <person name="Zhang J."/>
            <person name="Xu X."/>
        </authorList>
    </citation>
    <scope>NUCLEOTIDE SEQUENCE</scope>
    <source>
        <strain evidence="2">MT3330</strain>
    </source>
</reference>
<protein>
    <recommendedName>
        <fullName evidence="4">Transglutaminase-like domain-containing protein</fullName>
    </recommendedName>
</protein>
<evidence type="ECO:0000313" key="2">
    <source>
        <dbReference type="EMBL" id="UOB18594.1"/>
    </source>
</evidence>
<proteinExistence type="predicted"/>
<name>A0A9E7D473_9FLAO</name>
<sequence length="546" mass="61199">MDIATINRTLHRPLQSGSKFNADFKKSSCEKVKLASGNTKVAIEEMARWAKKYQHHTKKHAARYKKMPLNKLSGAIHQFLYNNIQYKLDEYDQNLKSPSCSWQTRSEGTDCKSYSIFASTILLNLGVKHYLRRVRQPNIYEDAYTHVYVVIPEDQKNGNLNKGYYIVDATLKVNKEVPFIEKKDLYMEPTLPIYGLAAPGVSTYSDKISVAWNQFEDFLTTLSAYSESNYSISQLRYAMRNYLSAGIIPDIRITENGIYLNDQFFNLKTTFRNLAKSQGAVLNGSLGAAVATTSIVSGLLDKFKNTLGLDLKQSISNVLKYGLNSFNSSSDPDEIQIELNYYANELDEWAKSLTNSNAQEIVNKLSRRIEWGVQFFEYQRAHNARANSTKAAYDAAKKFFYSAESAFNSLLAGLRQNGFTITELSKKRDENFQIYRAGVDWSKVITFATTYTTYKVVAPSVVKDVVNTVTGGVKDVVTTYVPTSNNNQQVPVTYVDNQQTGSNNGSESGTDSKQSNAGGYLLGALALGSIIYAVSNKNKKKEKSSN</sequence>
<dbReference type="EMBL" id="CP094358">
    <property type="protein sequence ID" value="UOB18594.1"/>
    <property type="molecule type" value="Genomic_DNA"/>
</dbReference>
<keyword evidence="3" id="KW-1185">Reference proteome</keyword>
<dbReference type="KEGG" id="fbm:MQE35_04720"/>
<evidence type="ECO:0000313" key="3">
    <source>
        <dbReference type="Proteomes" id="UP000831290"/>
    </source>
</evidence>
<accession>A0A9E7D473</accession>